<dbReference type="GO" id="GO:0008173">
    <property type="term" value="F:RNA methyltransferase activity"/>
    <property type="evidence" value="ECO:0007669"/>
    <property type="project" value="InterPro"/>
</dbReference>
<evidence type="ECO:0000313" key="7">
    <source>
        <dbReference type="EMBL" id="PTN03505.1"/>
    </source>
</evidence>
<dbReference type="EMBL" id="QAAA01000002">
    <property type="protein sequence ID" value="PTN03505.1"/>
    <property type="molecule type" value="Genomic_DNA"/>
</dbReference>
<feature type="binding site" evidence="5">
    <location>
        <position position="289"/>
    </location>
    <ligand>
        <name>S-adenosyl-L-methionine</name>
        <dbReference type="ChEBI" id="CHEBI:59789"/>
    </ligand>
</feature>
<dbReference type="Gene3D" id="3.40.50.150">
    <property type="entry name" value="Vaccinia Virus protein VP39"/>
    <property type="match status" value="1"/>
</dbReference>
<comment type="caution">
    <text evidence="5">Lacks conserved residue(s) required for the propagation of feature annotation.</text>
</comment>
<reference evidence="7 8" key="1">
    <citation type="submission" date="2018-04" db="EMBL/GenBank/DDBJ databases">
        <title>Genomic Encyclopedia of Archaeal and Bacterial Type Strains, Phase II (KMG-II): from individual species to whole genera.</title>
        <authorList>
            <person name="Goeker M."/>
        </authorList>
    </citation>
    <scope>NUCLEOTIDE SEQUENCE [LARGE SCALE GENOMIC DNA]</scope>
    <source>
        <strain evidence="7 8">DSM 18064</strain>
    </source>
</reference>
<keyword evidence="4 5" id="KW-0694">RNA-binding</keyword>
<evidence type="ECO:0000259" key="6">
    <source>
        <dbReference type="PROSITE" id="PS51686"/>
    </source>
</evidence>
<dbReference type="OrthoDB" id="9810297at2"/>
<evidence type="ECO:0000256" key="1">
    <source>
        <dbReference type="ARBA" id="ARBA00022603"/>
    </source>
</evidence>
<keyword evidence="1 5" id="KW-0489">Methyltransferase</keyword>
<dbReference type="InterPro" id="IPR023267">
    <property type="entry name" value="RCMT"/>
</dbReference>
<feature type="domain" description="SAM-dependent MTase RsmB/NOP-type" evidence="6">
    <location>
        <begin position="138"/>
        <end position="388"/>
    </location>
</feature>
<dbReference type="RefSeq" id="WP_107890797.1">
    <property type="nucleotide sequence ID" value="NZ_NHSI01000055.1"/>
</dbReference>
<dbReference type="InterPro" id="IPR049560">
    <property type="entry name" value="MeTrfase_RsmB-F_NOP2_cat"/>
</dbReference>
<dbReference type="SUPFAM" id="SSF53335">
    <property type="entry name" value="S-adenosyl-L-methionine-dependent methyltransferases"/>
    <property type="match status" value="1"/>
</dbReference>
<dbReference type="PROSITE" id="PS51686">
    <property type="entry name" value="SAM_MT_RSMB_NOP"/>
    <property type="match status" value="1"/>
</dbReference>
<dbReference type="Pfam" id="PF01189">
    <property type="entry name" value="Methyltr_RsmB-F"/>
    <property type="match status" value="1"/>
</dbReference>
<dbReference type="Proteomes" id="UP000243859">
    <property type="component" value="Unassembled WGS sequence"/>
</dbReference>
<dbReference type="CDD" id="cd02440">
    <property type="entry name" value="AdoMet_MTases"/>
    <property type="match status" value="1"/>
</dbReference>
<dbReference type="PANTHER" id="PTHR22807">
    <property type="entry name" value="NOP2 YEAST -RELATED NOL1/NOP2/FMU SUN DOMAIN-CONTAINING"/>
    <property type="match status" value="1"/>
</dbReference>
<feature type="active site" description="Nucleophile" evidence="5">
    <location>
        <position position="342"/>
    </location>
</feature>
<protein>
    <submittedName>
        <fullName evidence="7">16S rRNA (Cytosine967-C5)-methyltransferase</fullName>
    </submittedName>
</protein>
<evidence type="ECO:0000256" key="4">
    <source>
        <dbReference type="ARBA" id="ARBA00022884"/>
    </source>
</evidence>
<evidence type="ECO:0000313" key="8">
    <source>
        <dbReference type="Proteomes" id="UP000243859"/>
    </source>
</evidence>
<comment type="caution">
    <text evidence="7">The sequence shown here is derived from an EMBL/GenBank/DDBJ whole genome shotgun (WGS) entry which is preliminary data.</text>
</comment>
<feature type="binding site" evidence="5">
    <location>
        <position position="251"/>
    </location>
    <ligand>
        <name>S-adenosyl-L-methionine</name>
        <dbReference type="ChEBI" id="CHEBI:59789"/>
    </ligand>
</feature>
<dbReference type="PRINTS" id="PR02008">
    <property type="entry name" value="RCMTFAMILY"/>
</dbReference>
<dbReference type="PANTHER" id="PTHR22807:SF53">
    <property type="entry name" value="RIBOSOMAL RNA SMALL SUBUNIT METHYLTRANSFERASE B-RELATED"/>
    <property type="match status" value="1"/>
</dbReference>
<evidence type="ECO:0000256" key="3">
    <source>
        <dbReference type="ARBA" id="ARBA00022691"/>
    </source>
</evidence>
<dbReference type="Gene3D" id="3.30.70.1170">
    <property type="entry name" value="Sun protein, domain 3"/>
    <property type="match status" value="1"/>
</dbReference>
<dbReference type="InterPro" id="IPR029063">
    <property type="entry name" value="SAM-dependent_MTases_sf"/>
</dbReference>
<gene>
    <name evidence="7" type="ORF">C8N32_10226</name>
</gene>
<keyword evidence="8" id="KW-1185">Reference proteome</keyword>
<keyword evidence="3 5" id="KW-0949">S-adenosyl-L-methionine</keyword>
<dbReference type="InterPro" id="IPR001678">
    <property type="entry name" value="MeTrfase_RsmB-F_NOP2_dom"/>
</dbReference>
<dbReference type="Pfam" id="PF22458">
    <property type="entry name" value="RsmF-B_ferredox"/>
    <property type="match status" value="1"/>
</dbReference>
<dbReference type="InterPro" id="IPR054728">
    <property type="entry name" value="RsmB-like_ferredoxin"/>
</dbReference>
<accession>A0A2T5BVD7</accession>
<organism evidence="7 8">
    <name type="scientific">Rhodovulum imhoffii</name>
    <dbReference type="NCBI Taxonomy" id="365340"/>
    <lineage>
        <taxon>Bacteria</taxon>
        <taxon>Pseudomonadati</taxon>
        <taxon>Pseudomonadota</taxon>
        <taxon>Alphaproteobacteria</taxon>
        <taxon>Rhodobacterales</taxon>
        <taxon>Paracoccaceae</taxon>
        <taxon>Rhodovulum</taxon>
    </lineage>
</organism>
<dbReference type="AlphaFoldDB" id="A0A2T5BVD7"/>
<name>A0A2T5BVD7_9RHOB</name>
<dbReference type="GO" id="GO:0001510">
    <property type="term" value="P:RNA methylation"/>
    <property type="evidence" value="ECO:0007669"/>
    <property type="project" value="InterPro"/>
</dbReference>
<dbReference type="GO" id="GO:0003723">
    <property type="term" value="F:RNA binding"/>
    <property type="evidence" value="ECO:0007669"/>
    <property type="project" value="UniProtKB-UniRule"/>
</dbReference>
<evidence type="ECO:0000256" key="2">
    <source>
        <dbReference type="ARBA" id="ARBA00022679"/>
    </source>
</evidence>
<keyword evidence="2 5" id="KW-0808">Transferase</keyword>
<sequence>MTPQARLAAAIGIMDSVLAGASAEQTLTTWARKHRYAGSGDRAAIRDLVFSAIRCRRSYGTLGGAETGRGLMLGYLRDRGEDPAAWFTGGAYAPDVLSAAEKDVLAREPALPGNVACDCPDWLAPRLRQSLGDEFLPVMKMFRQRAPVFLRVNRSKASTEQAVKSLICEGIEVQAHPLSPTALEAVGNPRRIQQARAYRDGWVELQDAASQAVCDRIPLRPQDRVLDYCAGGGGKSLALAARGACDILAHDADATRMRDIPMRAARAGGRIRRISDPASAAPYDVVLCDVPCSGSGAWRRSPEGKWRLTEKRLKELQQVQAEILARAAQLVASGGWLAYATCSVLQEENEQSVSRFLEDFPEWRLGEEHRFSPLDGGDGFFLALLSHT</sequence>
<proteinExistence type="inferred from homology"/>
<evidence type="ECO:0000256" key="5">
    <source>
        <dbReference type="PROSITE-ProRule" id="PRU01023"/>
    </source>
</evidence>
<comment type="similarity">
    <text evidence="5">Belongs to the class I-like SAM-binding methyltransferase superfamily. RsmB/NOP family.</text>
</comment>